<accession>V4Q4E4</accession>
<evidence type="ECO:0000313" key="3">
    <source>
        <dbReference type="Proteomes" id="UP000017837"/>
    </source>
</evidence>
<dbReference type="STRING" id="1121022.GCA_000376105_02923"/>
<dbReference type="Proteomes" id="UP000017837">
    <property type="component" value="Unassembled WGS sequence"/>
</dbReference>
<gene>
    <name evidence="2" type="ORF">ABENE_07670</name>
</gene>
<protein>
    <submittedName>
        <fullName evidence="2">Uncharacterized protein</fullName>
    </submittedName>
</protein>
<dbReference type="EMBL" id="AWGB01000011">
    <property type="protein sequence ID" value="ESQ92690.1"/>
    <property type="molecule type" value="Genomic_DNA"/>
</dbReference>
<reference evidence="2 3" key="1">
    <citation type="journal article" date="2014" name="Nature">
        <title>Sequential evolution of bacterial morphology by co-option of a developmental regulator.</title>
        <authorList>
            <person name="Jiang C."/>
            <person name="Brown P.J."/>
            <person name="Ducret A."/>
            <person name="Brun Y.V."/>
        </authorList>
    </citation>
    <scope>NUCLEOTIDE SEQUENCE [LARGE SCALE GENOMIC DNA]</scope>
    <source>
        <strain evidence="2 3">DSM 16100</strain>
    </source>
</reference>
<dbReference type="PATRIC" id="fig|1121022.4.peg.1538"/>
<sequence>MLCLDQELLRPAMQDDVDSAIGTIGPQLAIEAVFGEGVSDNPLETLPGDRSQHYAQTGRVRQNPDPTLLEPARQPYEP</sequence>
<evidence type="ECO:0000313" key="2">
    <source>
        <dbReference type="EMBL" id="ESQ92690.1"/>
    </source>
</evidence>
<feature type="region of interest" description="Disordered" evidence="1">
    <location>
        <begin position="40"/>
        <end position="78"/>
    </location>
</feature>
<comment type="caution">
    <text evidence="2">The sequence shown here is derived from an EMBL/GenBank/DDBJ whole genome shotgun (WGS) entry which is preliminary data.</text>
</comment>
<keyword evidence="3" id="KW-1185">Reference proteome</keyword>
<name>V4Q4E4_9CAUL</name>
<dbReference type="AlphaFoldDB" id="V4Q4E4"/>
<proteinExistence type="predicted"/>
<evidence type="ECO:0000256" key="1">
    <source>
        <dbReference type="SAM" id="MobiDB-lite"/>
    </source>
</evidence>
<organism evidence="2 3">
    <name type="scientific">Asticcacaulis benevestitus DSM 16100 = ATCC BAA-896</name>
    <dbReference type="NCBI Taxonomy" id="1121022"/>
    <lineage>
        <taxon>Bacteria</taxon>
        <taxon>Pseudomonadati</taxon>
        <taxon>Pseudomonadota</taxon>
        <taxon>Alphaproteobacteria</taxon>
        <taxon>Caulobacterales</taxon>
        <taxon>Caulobacteraceae</taxon>
        <taxon>Asticcacaulis</taxon>
    </lineage>
</organism>